<feature type="domain" description="DEP" evidence="2">
    <location>
        <begin position="116"/>
        <end position="196"/>
    </location>
</feature>
<dbReference type="InterPro" id="IPR036388">
    <property type="entry name" value="WH-like_DNA-bd_sf"/>
</dbReference>
<feature type="compositionally biased region" description="Basic and acidic residues" evidence="1">
    <location>
        <begin position="518"/>
        <end position="528"/>
    </location>
</feature>
<dbReference type="PROSITE" id="PS50186">
    <property type="entry name" value="DEP"/>
    <property type="match status" value="2"/>
</dbReference>
<dbReference type="Proteomes" id="UP000023152">
    <property type="component" value="Unassembled WGS sequence"/>
</dbReference>
<dbReference type="CDD" id="cd04371">
    <property type="entry name" value="DEP"/>
    <property type="match status" value="2"/>
</dbReference>
<dbReference type="Pfam" id="PF00610">
    <property type="entry name" value="DEP"/>
    <property type="match status" value="2"/>
</dbReference>
<evidence type="ECO:0000313" key="4">
    <source>
        <dbReference type="Proteomes" id="UP000023152"/>
    </source>
</evidence>
<dbReference type="InterPro" id="IPR000591">
    <property type="entry name" value="DEP_dom"/>
</dbReference>
<proteinExistence type="predicted"/>
<dbReference type="Gene3D" id="1.10.10.10">
    <property type="entry name" value="Winged helix-like DNA-binding domain superfamily/Winged helix DNA-binding domain"/>
    <property type="match status" value="2"/>
</dbReference>
<dbReference type="SMART" id="SM00049">
    <property type="entry name" value="DEP"/>
    <property type="match status" value="2"/>
</dbReference>
<evidence type="ECO:0000313" key="3">
    <source>
        <dbReference type="EMBL" id="ETO10217.1"/>
    </source>
</evidence>
<dbReference type="PANTHER" id="PTHR46361:SF3">
    <property type="entry name" value="ELECTRON CARRIER_ PROTEIN DISULFIDE OXIDOREDUCTASE"/>
    <property type="match status" value="1"/>
</dbReference>
<feature type="region of interest" description="Disordered" evidence="1">
    <location>
        <begin position="385"/>
        <end position="432"/>
    </location>
</feature>
<dbReference type="GO" id="GO:0035556">
    <property type="term" value="P:intracellular signal transduction"/>
    <property type="evidence" value="ECO:0007669"/>
    <property type="project" value="InterPro"/>
</dbReference>
<keyword evidence="4" id="KW-1185">Reference proteome</keyword>
<feature type="compositionally biased region" description="Polar residues" evidence="1">
    <location>
        <begin position="385"/>
        <end position="401"/>
    </location>
</feature>
<dbReference type="InterPro" id="IPR036390">
    <property type="entry name" value="WH_DNA-bd_sf"/>
</dbReference>
<dbReference type="EMBL" id="ASPP01023585">
    <property type="protein sequence ID" value="ETO10217.1"/>
    <property type="molecule type" value="Genomic_DNA"/>
</dbReference>
<feature type="region of interest" description="Disordered" evidence="1">
    <location>
        <begin position="506"/>
        <end position="555"/>
    </location>
</feature>
<comment type="caution">
    <text evidence="3">The sequence shown here is derived from an EMBL/GenBank/DDBJ whole genome shotgun (WGS) entry which is preliminary data.</text>
</comment>
<dbReference type="PANTHER" id="PTHR46361">
    <property type="entry name" value="ELECTRON CARRIER/ PROTEIN DISULFIDE OXIDOREDUCTASE"/>
    <property type="match status" value="1"/>
</dbReference>
<reference evidence="3 4" key="1">
    <citation type="journal article" date="2013" name="Curr. Biol.">
        <title>The Genome of the Foraminiferan Reticulomyxa filosa.</title>
        <authorList>
            <person name="Glockner G."/>
            <person name="Hulsmann N."/>
            <person name="Schleicher M."/>
            <person name="Noegel A.A."/>
            <person name="Eichinger L."/>
            <person name="Gallinger C."/>
            <person name="Pawlowski J."/>
            <person name="Sierra R."/>
            <person name="Euteneuer U."/>
            <person name="Pillet L."/>
            <person name="Moustafa A."/>
            <person name="Platzer M."/>
            <person name="Groth M."/>
            <person name="Szafranski K."/>
            <person name="Schliwa M."/>
        </authorList>
    </citation>
    <scope>NUCLEOTIDE SEQUENCE [LARGE SCALE GENOMIC DNA]</scope>
</reference>
<dbReference type="AlphaFoldDB" id="X6M9Q7"/>
<feature type="compositionally biased region" description="Polar residues" evidence="1">
    <location>
        <begin position="537"/>
        <end position="547"/>
    </location>
</feature>
<accession>X6M9Q7</accession>
<evidence type="ECO:0000259" key="2">
    <source>
        <dbReference type="PROSITE" id="PS50186"/>
    </source>
</evidence>
<dbReference type="OrthoDB" id="39497at2759"/>
<evidence type="ECO:0000256" key="1">
    <source>
        <dbReference type="SAM" id="MobiDB-lite"/>
    </source>
</evidence>
<gene>
    <name evidence="3" type="ORF">RFI_27161</name>
</gene>
<dbReference type="SUPFAM" id="SSF46785">
    <property type="entry name" value="Winged helix' DNA-binding domain"/>
    <property type="match status" value="2"/>
</dbReference>
<feature type="region of interest" description="Disordered" evidence="1">
    <location>
        <begin position="599"/>
        <end position="623"/>
    </location>
</feature>
<feature type="domain" description="DEP" evidence="2">
    <location>
        <begin position="225"/>
        <end position="310"/>
    </location>
</feature>
<organism evidence="3 4">
    <name type="scientific">Reticulomyxa filosa</name>
    <dbReference type="NCBI Taxonomy" id="46433"/>
    <lineage>
        <taxon>Eukaryota</taxon>
        <taxon>Sar</taxon>
        <taxon>Rhizaria</taxon>
        <taxon>Retaria</taxon>
        <taxon>Foraminifera</taxon>
        <taxon>Monothalamids</taxon>
        <taxon>Reticulomyxidae</taxon>
        <taxon>Reticulomyxa</taxon>
    </lineage>
</organism>
<feature type="non-terminal residue" evidence="3">
    <location>
        <position position="1"/>
    </location>
</feature>
<sequence>NLVCLFKQQVEEGSPIYSMQLVTSYRSENMKIGRAPNLFCKTSRGLIIISSHDMYKTLKCSNFDLSSLPPDHQKDYYVEQQKLYQKTKHQQEIELNTTPKIPERSEQEIEQLIQKMRQGLEVKNRKWWLRMYRNCWIGSDAVKWMLDNKQELHIENEDEALALGNMLLEKHKIQHATQQQPQHRFTNAYSFYQFVNDCEDCDIVKCQQSILTWDDSRLYTVAQEIYDHVEIKDRLYHLRPYVQCFLGAEVVHFLVQYGHAFTIRQDNNIYIYVYIEAVAIGRRLMKRKIIAHVTKGHDFENDEQLYRFVSLKFAQQHSKKAMSSSSLDKLPVTPLDRSLYNNHVVMKMKVDNSFQVFFKTGSRPEFSDHLIPTWFAQNRYGDESVTSQRSADARSATSTPVFSKKPHKNSVTILNSKKKSLLSQKSSNSEHVDDTLTHKLSMSSFSSSPPVSPLTPLHTKLFLFILSVRLYIIKKSKKKKQESRSHELVGAKSTPTFRALEKVEYEGGNGNENENENEEKHASDDKTQNNKKRRGNTLISVRSASVKSNHKTDSPQDSITAIQFLTDDFNNNNVFAIGNNNNIVNKSFSPPLTVESLGSFDGSLSNDHKTTPAAPPPTCHSPSKKPSIVLCPQQEYSKLTCFRTKKKKVHNIIVHVYTIHVYVHINK</sequence>
<name>X6M9Q7_RETFI</name>
<protein>
    <recommendedName>
        <fullName evidence="2">DEP domain-containing protein</fullName>
    </recommendedName>
</protein>